<dbReference type="Proteomes" id="UP001239111">
    <property type="component" value="Chromosome 3"/>
</dbReference>
<protein>
    <submittedName>
        <fullName evidence="1">Uncharacterized protein</fullName>
    </submittedName>
</protein>
<organism evidence="1 2">
    <name type="scientific">Eretmocerus hayati</name>
    <dbReference type="NCBI Taxonomy" id="131215"/>
    <lineage>
        <taxon>Eukaryota</taxon>
        <taxon>Metazoa</taxon>
        <taxon>Ecdysozoa</taxon>
        <taxon>Arthropoda</taxon>
        <taxon>Hexapoda</taxon>
        <taxon>Insecta</taxon>
        <taxon>Pterygota</taxon>
        <taxon>Neoptera</taxon>
        <taxon>Endopterygota</taxon>
        <taxon>Hymenoptera</taxon>
        <taxon>Apocrita</taxon>
        <taxon>Proctotrupomorpha</taxon>
        <taxon>Chalcidoidea</taxon>
        <taxon>Aphelinidae</taxon>
        <taxon>Aphelininae</taxon>
        <taxon>Eretmocerus</taxon>
    </lineage>
</organism>
<gene>
    <name evidence="1" type="ORF">QAD02_005274</name>
</gene>
<name>A0ACC2NSE4_9HYME</name>
<comment type="caution">
    <text evidence="1">The sequence shown here is derived from an EMBL/GenBank/DDBJ whole genome shotgun (WGS) entry which is preliminary data.</text>
</comment>
<evidence type="ECO:0000313" key="2">
    <source>
        <dbReference type="Proteomes" id="UP001239111"/>
    </source>
</evidence>
<sequence length="302" mass="35303">MHQSARYDLWHQTDRNDYTQDWEPDQQSAWISATEQVPQQCNKNPSTQNQGNNEERIPQQYSTTQSRENDQERTQQQYNSQRSTQNRGNYQERMAQLSTQNEEESNPQPHPVEYAPEWYLPHRNTLSGSQSPPHNSHTDTAKQQDLYYGQAQYPIRNDQKIDEYAGDVYGYNGEPMDGGTYQAPQQTGNSILDPLVAKGQKELQKVHNATEHNRSRKQKLKAKKRAKLEAKNAWHERWQSGTQTEEDIAELDRKRKERAALKKLKNKKMSKAERLAALSPAAWRHREAQINARERKMMRMLA</sequence>
<keyword evidence="2" id="KW-1185">Reference proteome</keyword>
<accession>A0ACC2NSE4</accession>
<proteinExistence type="predicted"/>
<evidence type="ECO:0000313" key="1">
    <source>
        <dbReference type="EMBL" id="KAJ8674012.1"/>
    </source>
</evidence>
<dbReference type="EMBL" id="CM056743">
    <property type="protein sequence ID" value="KAJ8674012.1"/>
    <property type="molecule type" value="Genomic_DNA"/>
</dbReference>
<reference evidence="1" key="1">
    <citation type="submission" date="2023-04" db="EMBL/GenBank/DDBJ databases">
        <title>A chromosome-level genome assembly of the parasitoid wasp Eretmocerus hayati.</title>
        <authorList>
            <person name="Zhong Y."/>
            <person name="Liu S."/>
            <person name="Liu Y."/>
        </authorList>
    </citation>
    <scope>NUCLEOTIDE SEQUENCE</scope>
    <source>
        <strain evidence="1">ZJU_SS_LIU_2023</strain>
    </source>
</reference>